<evidence type="ECO:0000313" key="2">
    <source>
        <dbReference type="EMBL" id="KAJ8351141.1"/>
    </source>
</evidence>
<proteinExistence type="predicted"/>
<comment type="caution">
    <text evidence="2">The sequence shown here is derived from an EMBL/GenBank/DDBJ whole genome shotgun (WGS) entry which is preliminary data.</text>
</comment>
<name>A0AAD7R1H3_9TELE</name>
<dbReference type="EMBL" id="JAINUG010002003">
    <property type="protein sequence ID" value="KAJ8351141.1"/>
    <property type="molecule type" value="Genomic_DNA"/>
</dbReference>
<feature type="coiled-coil region" evidence="1">
    <location>
        <begin position="44"/>
        <end position="71"/>
    </location>
</feature>
<accession>A0AAD7R1H3</accession>
<keyword evidence="3" id="KW-1185">Reference proteome</keyword>
<sequence>MNGIGMGTWSDLPCDRAFKSICYDEEVTVVRQQQKMILDLVGEVKALRLLNAEKDKKIAFLEKRVDDLEQYTRMSDIILTGLETKPRTYAGPQ</sequence>
<reference evidence="2" key="1">
    <citation type="journal article" date="2023" name="Science">
        <title>Genome structures resolve the early diversification of teleost fishes.</title>
        <authorList>
            <person name="Parey E."/>
            <person name="Louis A."/>
            <person name="Montfort J."/>
            <person name="Bouchez O."/>
            <person name="Roques C."/>
            <person name="Iampietro C."/>
            <person name="Lluch J."/>
            <person name="Castinel A."/>
            <person name="Donnadieu C."/>
            <person name="Desvignes T."/>
            <person name="Floi Bucao C."/>
            <person name="Jouanno E."/>
            <person name="Wen M."/>
            <person name="Mejri S."/>
            <person name="Dirks R."/>
            <person name="Jansen H."/>
            <person name="Henkel C."/>
            <person name="Chen W.J."/>
            <person name="Zahm M."/>
            <person name="Cabau C."/>
            <person name="Klopp C."/>
            <person name="Thompson A.W."/>
            <person name="Robinson-Rechavi M."/>
            <person name="Braasch I."/>
            <person name="Lecointre G."/>
            <person name="Bobe J."/>
            <person name="Postlethwait J.H."/>
            <person name="Berthelot C."/>
            <person name="Roest Crollius H."/>
            <person name="Guiguen Y."/>
        </authorList>
    </citation>
    <scope>NUCLEOTIDE SEQUENCE</scope>
    <source>
        <strain evidence="2">NC1722</strain>
    </source>
</reference>
<organism evidence="2 3">
    <name type="scientific">Aldrovandia affinis</name>
    <dbReference type="NCBI Taxonomy" id="143900"/>
    <lineage>
        <taxon>Eukaryota</taxon>
        <taxon>Metazoa</taxon>
        <taxon>Chordata</taxon>
        <taxon>Craniata</taxon>
        <taxon>Vertebrata</taxon>
        <taxon>Euteleostomi</taxon>
        <taxon>Actinopterygii</taxon>
        <taxon>Neopterygii</taxon>
        <taxon>Teleostei</taxon>
        <taxon>Notacanthiformes</taxon>
        <taxon>Halosauridae</taxon>
        <taxon>Aldrovandia</taxon>
    </lineage>
</organism>
<gene>
    <name evidence="2" type="ORF">AAFF_G00146530</name>
</gene>
<evidence type="ECO:0000313" key="3">
    <source>
        <dbReference type="Proteomes" id="UP001221898"/>
    </source>
</evidence>
<protein>
    <submittedName>
        <fullName evidence="2">Uncharacterized protein</fullName>
    </submittedName>
</protein>
<keyword evidence="1" id="KW-0175">Coiled coil</keyword>
<evidence type="ECO:0000256" key="1">
    <source>
        <dbReference type="SAM" id="Coils"/>
    </source>
</evidence>
<dbReference type="AlphaFoldDB" id="A0AAD7R1H3"/>
<dbReference type="Proteomes" id="UP001221898">
    <property type="component" value="Unassembled WGS sequence"/>
</dbReference>